<feature type="domain" description="PpiC" evidence="1">
    <location>
        <begin position="108"/>
        <end position="228"/>
    </location>
</feature>
<dbReference type="RefSeq" id="WP_264489192.1">
    <property type="nucleotide sequence ID" value="NZ_JAPDDT010000012.1"/>
</dbReference>
<proteinExistence type="predicted"/>
<evidence type="ECO:0000259" key="1">
    <source>
        <dbReference type="Pfam" id="PF13145"/>
    </source>
</evidence>
<dbReference type="InterPro" id="IPR000297">
    <property type="entry name" value="PPIase_PpiC"/>
</dbReference>
<keyword evidence="3" id="KW-1185">Reference proteome</keyword>
<name>A0ABT3GNI9_9BACT</name>
<protein>
    <submittedName>
        <fullName evidence="2">Peptidylprolyl isomerase</fullName>
    </submittedName>
</protein>
<dbReference type="Proteomes" id="UP001320876">
    <property type="component" value="Unassembled WGS sequence"/>
</dbReference>
<dbReference type="EMBL" id="JAPDDT010000012">
    <property type="protein sequence ID" value="MCW1925084.1"/>
    <property type="molecule type" value="Genomic_DNA"/>
</dbReference>
<dbReference type="GO" id="GO:0016853">
    <property type="term" value="F:isomerase activity"/>
    <property type="evidence" value="ECO:0007669"/>
    <property type="project" value="UniProtKB-KW"/>
</dbReference>
<comment type="caution">
    <text evidence="2">The sequence shown here is derived from an EMBL/GenBank/DDBJ whole genome shotgun (WGS) entry which is preliminary data.</text>
</comment>
<accession>A0ABT3GNI9</accession>
<evidence type="ECO:0000313" key="3">
    <source>
        <dbReference type="Proteomes" id="UP001320876"/>
    </source>
</evidence>
<dbReference type="Gene3D" id="3.10.50.40">
    <property type="match status" value="1"/>
</dbReference>
<sequence length="265" mass="29490">MKSLLREPLLHFTLVAALLVGAHRLYSAHSRPEVTVTPEWLDSLARDFELKSGRAPNETERANLAHAWLENEILCREALKAGHTDDTRVRGLLAAIMRETLEPVIADPSDADLEAFRRQHPEPFSYPAQVSFEQATFTKEDKIPAGMLKMLRAGEPPPQAEALRLPNPMPMTWLPQLEKTFGTEFAAAVVAAKPGEWTGPLTSSRGVHFIKVVRYDAPREMPIEDVRPALVAKWLEAQRNAAVSAKVAEMRANYRIELPPGIPAP</sequence>
<gene>
    <name evidence="2" type="ORF">OKA05_21160</name>
</gene>
<dbReference type="Pfam" id="PF13145">
    <property type="entry name" value="Rotamase_2"/>
    <property type="match status" value="1"/>
</dbReference>
<keyword evidence="2" id="KW-0413">Isomerase</keyword>
<reference evidence="2 3" key="1">
    <citation type="submission" date="2022-10" db="EMBL/GenBank/DDBJ databases">
        <title>Luteolibacter arcticus strain CCTCC AB 2014275, whole genome shotgun sequencing project.</title>
        <authorList>
            <person name="Zhao G."/>
            <person name="Shen L."/>
        </authorList>
    </citation>
    <scope>NUCLEOTIDE SEQUENCE [LARGE SCALE GENOMIC DNA]</scope>
    <source>
        <strain evidence="2 3">CCTCC AB 2014275</strain>
    </source>
</reference>
<evidence type="ECO:0000313" key="2">
    <source>
        <dbReference type="EMBL" id="MCW1925084.1"/>
    </source>
</evidence>
<dbReference type="InterPro" id="IPR046357">
    <property type="entry name" value="PPIase_dom_sf"/>
</dbReference>
<organism evidence="2 3">
    <name type="scientific">Luteolibacter arcticus</name>
    <dbReference type="NCBI Taxonomy" id="1581411"/>
    <lineage>
        <taxon>Bacteria</taxon>
        <taxon>Pseudomonadati</taxon>
        <taxon>Verrucomicrobiota</taxon>
        <taxon>Verrucomicrobiia</taxon>
        <taxon>Verrucomicrobiales</taxon>
        <taxon>Verrucomicrobiaceae</taxon>
        <taxon>Luteolibacter</taxon>
    </lineage>
</organism>